<dbReference type="Pfam" id="PF00234">
    <property type="entry name" value="Tryp_alpha_amyl"/>
    <property type="match status" value="1"/>
</dbReference>
<feature type="signal peptide" evidence="4">
    <location>
        <begin position="1"/>
        <end position="24"/>
    </location>
</feature>
<organism evidence="6 7">
    <name type="scientific">Daucus carota subsp. sativus</name>
    <name type="common">Carrot</name>
    <dbReference type="NCBI Taxonomy" id="79200"/>
    <lineage>
        <taxon>Eukaryota</taxon>
        <taxon>Viridiplantae</taxon>
        <taxon>Streptophyta</taxon>
        <taxon>Embryophyta</taxon>
        <taxon>Tracheophyta</taxon>
        <taxon>Spermatophyta</taxon>
        <taxon>Magnoliopsida</taxon>
        <taxon>eudicotyledons</taxon>
        <taxon>Gunneridae</taxon>
        <taxon>Pentapetalae</taxon>
        <taxon>asterids</taxon>
        <taxon>campanulids</taxon>
        <taxon>Apiales</taxon>
        <taxon>Apiaceae</taxon>
        <taxon>Apioideae</taxon>
        <taxon>Scandiceae</taxon>
        <taxon>Daucinae</taxon>
        <taxon>Daucus</taxon>
        <taxon>Daucus sect. Daucus</taxon>
    </lineage>
</organism>
<feature type="chain" id="PRO_5042152151" description="Bifunctional inhibitor/plant lipid transfer protein/seed storage helical domain-containing protein" evidence="4">
    <location>
        <begin position="25"/>
        <end position="127"/>
    </location>
</feature>
<dbReference type="Proteomes" id="UP000077755">
    <property type="component" value="Chromosome 6"/>
</dbReference>
<feature type="domain" description="Bifunctional inhibitor/plant lipid transfer protein/seed storage helical" evidence="5">
    <location>
        <begin position="36"/>
        <end position="123"/>
    </location>
</feature>
<dbReference type="CDD" id="cd01960">
    <property type="entry name" value="nsLTP1"/>
    <property type="match status" value="1"/>
</dbReference>
<keyword evidence="4" id="KW-0732">Signal</keyword>
<reference evidence="6" key="2">
    <citation type="submission" date="2022-03" db="EMBL/GenBank/DDBJ databases">
        <title>Draft title - Genomic analysis of global carrot germplasm unveils the trajectory of domestication and the origin of high carotenoid orange carrot.</title>
        <authorList>
            <person name="Iorizzo M."/>
            <person name="Ellison S."/>
            <person name="Senalik D."/>
            <person name="Macko-Podgorni A."/>
            <person name="Grzebelus D."/>
            <person name="Bostan H."/>
            <person name="Rolling W."/>
            <person name="Curaba J."/>
            <person name="Simon P."/>
        </authorList>
    </citation>
    <scope>NUCLEOTIDE SEQUENCE</scope>
    <source>
        <tissue evidence="6">Leaf</tissue>
    </source>
</reference>
<evidence type="ECO:0000256" key="2">
    <source>
        <dbReference type="ARBA" id="ARBA00022448"/>
    </source>
</evidence>
<evidence type="ECO:0000256" key="3">
    <source>
        <dbReference type="ARBA" id="ARBA00023121"/>
    </source>
</evidence>
<accession>A0AAF0XCN2</accession>
<evidence type="ECO:0000256" key="1">
    <source>
        <dbReference type="ARBA" id="ARBA00009748"/>
    </source>
</evidence>
<reference evidence="6" key="1">
    <citation type="journal article" date="2016" name="Nat. Genet.">
        <title>A high-quality carrot genome assembly provides new insights into carotenoid accumulation and asterid genome evolution.</title>
        <authorList>
            <person name="Iorizzo M."/>
            <person name="Ellison S."/>
            <person name="Senalik D."/>
            <person name="Zeng P."/>
            <person name="Satapoomin P."/>
            <person name="Huang J."/>
            <person name="Bowman M."/>
            <person name="Iovene M."/>
            <person name="Sanseverino W."/>
            <person name="Cavagnaro P."/>
            <person name="Yildiz M."/>
            <person name="Macko-Podgorni A."/>
            <person name="Moranska E."/>
            <person name="Grzebelus E."/>
            <person name="Grzebelus D."/>
            <person name="Ashrafi H."/>
            <person name="Zheng Z."/>
            <person name="Cheng S."/>
            <person name="Spooner D."/>
            <person name="Van Deynze A."/>
            <person name="Simon P."/>
        </authorList>
    </citation>
    <scope>NUCLEOTIDE SEQUENCE</scope>
    <source>
        <tissue evidence="6">Leaf</tissue>
    </source>
</reference>
<proteinExistence type="inferred from homology"/>
<dbReference type="SUPFAM" id="SSF47699">
    <property type="entry name" value="Bifunctional inhibitor/lipid-transfer protein/seed storage 2S albumin"/>
    <property type="match status" value="1"/>
</dbReference>
<dbReference type="GO" id="GO:0008289">
    <property type="term" value="F:lipid binding"/>
    <property type="evidence" value="ECO:0007669"/>
    <property type="project" value="UniProtKB-KW"/>
</dbReference>
<dbReference type="InterPro" id="IPR000528">
    <property type="entry name" value="Plant_nsLTP"/>
</dbReference>
<evidence type="ECO:0000256" key="4">
    <source>
        <dbReference type="SAM" id="SignalP"/>
    </source>
</evidence>
<dbReference type="GO" id="GO:0006869">
    <property type="term" value="P:lipid transport"/>
    <property type="evidence" value="ECO:0007669"/>
    <property type="project" value="InterPro"/>
</dbReference>
<protein>
    <recommendedName>
        <fullName evidence="5">Bifunctional inhibitor/plant lipid transfer protein/seed storage helical domain-containing protein</fullName>
    </recommendedName>
</protein>
<keyword evidence="3" id="KW-0446">Lipid-binding</keyword>
<dbReference type="InterPro" id="IPR016140">
    <property type="entry name" value="Bifunc_inhib/LTP/seed_store"/>
</dbReference>
<keyword evidence="7" id="KW-1185">Reference proteome</keyword>
<keyword evidence="2" id="KW-0813">Transport</keyword>
<name>A0AAF0XCN2_DAUCS</name>
<sequence length="127" mass="14223">MARILFLVVALVAASDLMVQPGQALKCSDLEVQQTGTDCNPYTRGDEAEPSSKCCNAYKSLRLRAKTREERRQFCFCVHEATSQNRFLRGSATNPATRIPRIDSLPEKCGFPFLFSADPKFDCNKIN</sequence>
<evidence type="ECO:0000313" key="6">
    <source>
        <dbReference type="EMBL" id="WOH04574.1"/>
    </source>
</evidence>
<dbReference type="InterPro" id="IPR036312">
    <property type="entry name" value="Bifun_inhib/LTP/seed_sf"/>
</dbReference>
<comment type="similarity">
    <text evidence="1">Belongs to the plant LTP family.</text>
</comment>
<dbReference type="EMBL" id="CP093348">
    <property type="protein sequence ID" value="WOH04574.1"/>
    <property type="molecule type" value="Genomic_DNA"/>
</dbReference>
<dbReference type="AlphaFoldDB" id="A0AAF0XCN2"/>
<dbReference type="PANTHER" id="PTHR33076">
    <property type="entry name" value="NON-SPECIFIC LIPID-TRANSFER PROTEIN 2-RELATED"/>
    <property type="match status" value="1"/>
</dbReference>
<evidence type="ECO:0000313" key="7">
    <source>
        <dbReference type="Proteomes" id="UP000077755"/>
    </source>
</evidence>
<dbReference type="Gene3D" id="1.10.110.10">
    <property type="entry name" value="Plant lipid-transfer and hydrophobic proteins"/>
    <property type="match status" value="1"/>
</dbReference>
<gene>
    <name evidence="6" type="ORF">DCAR_0623984</name>
</gene>
<evidence type="ECO:0000259" key="5">
    <source>
        <dbReference type="Pfam" id="PF00234"/>
    </source>
</evidence>